<keyword evidence="11" id="KW-1185">Reference proteome</keyword>
<evidence type="ECO:0000256" key="4">
    <source>
        <dbReference type="ARBA" id="ARBA00022989"/>
    </source>
</evidence>
<comment type="subcellular location">
    <subcellularLocation>
        <location evidence="1">Cell membrane</location>
        <topology evidence="1">Multi-pass membrane protein</topology>
    </subcellularLocation>
</comment>
<evidence type="ECO:0000256" key="5">
    <source>
        <dbReference type="ARBA" id="ARBA00023136"/>
    </source>
</evidence>
<dbReference type="InterPro" id="IPR020846">
    <property type="entry name" value="MFS_dom"/>
</dbReference>
<dbReference type="CDD" id="cd17321">
    <property type="entry name" value="MFS_MMR_MDR_like"/>
    <property type="match status" value="1"/>
</dbReference>
<feature type="domain" description="Major facilitator superfamily (MFS) profile" evidence="9">
    <location>
        <begin position="27"/>
        <end position="460"/>
    </location>
</feature>
<dbReference type="Gene3D" id="1.20.1250.20">
    <property type="entry name" value="MFS general substrate transporter like domains"/>
    <property type="match status" value="1"/>
</dbReference>
<dbReference type="Pfam" id="PF07690">
    <property type="entry name" value="MFS_1"/>
    <property type="match status" value="1"/>
</dbReference>
<name>A0A561TTC0_9ACTN</name>
<keyword evidence="6" id="KW-0046">Antibiotic resistance</keyword>
<comment type="caution">
    <text evidence="10">The sequence shown here is derived from an EMBL/GenBank/DDBJ whole genome shotgun (WGS) entry which is preliminary data.</text>
</comment>
<keyword evidence="2" id="KW-0813">Transport</keyword>
<dbReference type="InterPro" id="IPR011701">
    <property type="entry name" value="MFS"/>
</dbReference>
<feature type="transmembrane region" description="Helical" evidence="8">
    <location>
        <begin position="118"/>
        <end position="143"/>
    </location>
</feature>
<feature type="transmembrane region" description="Helical" evidence="8">
    <location>
        <begin position="280"/>
        <end position="303"/>
    </location>
</feature>
<dbReference type="GO" id="GO:0046677">
    <property type="term" value="P:response to antibiotic"/>
    <property type="evidence" value="ECO:0007669"/>
    <property type="project" value="UniProtKB-KW"/>
</dbReference>
<evidence type="ECO:0000256" key="1">
    <source>
        <dbReference type="ARBA" id="ARBA00004651"/>
    </source>
</evidence>
<reference evidence="10 11" key="1">
    <citation type="submission" date="2019-06" db="EMBL/GenBank/DDBJ databases">
        <title>Sequencing the genomes of 1000 actinobacteria strains.</title>
        <authorList>
            <person name="Klenk H.-P."/>
        </authorList>
    </citation>
    <scope>NUCLEOTIDE SEQUENCE [LARGE SCALE GENOMIC DNA]</scope>
    <source>
        <strain evidence="10 11">DSM 44826</strain>
    </source>
</reference>
<feature type="transmembrane region" description="Helical" evidence="8">
    <location>
        <begin position="184"/>
        <end position="203"/>
    </location>
</feature>
<keyword evidence="3 8" id="KW-0812">Transmembrane</keyword>
<keyword evidence="4 8" id="KW-1133">Transmembrane helix</keyword>
<proteinExistence type="predicted"/>
<feature type="transmembrane region" description="Helical" evidence="8">
    <location>
        <begin position="27"/>
        <end position="48"/>
    </location>
</feature>
<evidence type="ECO:0000256" key="7">
    <source>
        <dbReference type="SAM" id="MobiDB-lite"/>
    </source>
</evidence>
<feature type="transmembrane region" description="Helical" evidence="8">
    <location>
        <begin position="96"/>
        <end position="112"/>
    </location>
</feature>
<dbReference type="Gene3D" id="1.20.1720.10">
    <property type="entry name" value="Multidrug resistance protein D"/>
    <property type="match status" value="1"/>
</dbReference>
<dbReference type="SUPFAM" id="SSF103473">
    <property type="entry name" value="MFS general substrate transporter"/>
    <property type="match status" value="1"/>
</dbReference>
<feature type="transmembrane region" description="Helical" evidence="8">
    <location>
        <begin position="155"/>
        <end position="178"/>
    </location>
</feature>
<feature type="transmembrane region" description="Helical" evidence="8">
    <location>
        <begin position="241"/>
        <end position="259"/>
    </location>
</feature>
<evidence type="ECO:0000259" key="9">
    <source>
        <dbReference type="PROSITE" id="PS50850"/>
    </source>
</evidence>
<feature type="transmembrane region" description="Helical" evidence="8">
    <location>
        <begin position="345"/>
        <end position="365"/>
    </location>
</feature>
<dbReference type="InterPro" id="IPR036259">
    <property type="entry name" value="MFS_trans_sf"/>
</dbReference>
<evidence type="ECO:0000313" key="11">
    <source>
        <dbReference type="Proteomes" id="UP000317940"/>
    </source>
</evidence>
<organism evidence="10 11">
    <name type="scientific">Kitasatospora viridis</name>
    <dbReference type="NCBI Taxonomy" id="281105"/>
    <lineage>
        <taxon>Bacteria</taxon>
        <taxon>Bacillati</taxon>
        <taxon>Actinomycetota</taxon>
        <taxon>Actinomycetes</taxon>
        <taxon>Kitasatosporales</taxon>
        <taxon>Streptomycetaceae</taxon>
        <taxon>Kitasatospora</taxon>
    </lineage>
</organism>
<keyword evidence="5 8" id="KW-0472">Membrane</keyword>
<protein>
    <submittedName>
        <fullName evidence="10">DHA2 family methylenomycin A resistance protein-like MFS transporter</fullName>
    </submittedName>
</protein>
<dbReference type="PANTHER" id="PTHR42718:SF9">
    <property type="entry name" value="MAJOR FACILITATOR SUPERFAMILY MULTIDRUG TRANSPORTER MFSC"/>
    <property type="match status" value="1"/>
</dbReference>
<feature type="transmembrane region" description="Helical" evidence="8">
    <location>
        <begin position="371"/>
        <end position="396"/>
    </location>
</feature>
<feature type="region of interest" description="Disordered" evidence="7">
    <location>
        <begin position="1"/>
        <end position="22"/>
    </location>
</feature>
<feature type="transmembrane region" description="Helical" evidence="8">
    <location>
        <begin position="215"/>
        <end position="235"/>
    </location>
</feature>
<accession>A0A561TTC0</accession>
<feature type="transmembrane region" description="Helical" evidence="8">
    <location>
        <begin position="63"/>
        <end position="84"/>
    </location>
</feature>
<sequence>MSTAVRPDPSPATARPAPPPPAGRTRALIGIALGYFMVLLDTTVLAVAEPDLARSLGASTAGLQWAVTGYSVAFGALLLSAGAVADRYGAHRSFRYGVALFGLGSALSALAPDLTVLVVLRALLGVAAAACVPASMALISHLYPVPAERARAIAVWAAVSGCAMAFGPAVGGVLVGLAGWRSVFWVNVPLAVLVLALVAGPAVRVPAGRRRIDWWGQLAACAVLALVTDVLIALGSGDWTHAGYSAAAAAVVALLFAARERRSPAPVLAGPVLRAPGMRPVLLAGAAVNFTMLGVLFVLPLLLQRTLHLSPALAGAAFLPMTLPPGFNPLLTGRLVAKVGPWRPALAGLALLTLGCLVFALAVLVGTPYPLLAVGLLAAGFGVSFALPALITAVMSTAPTGTAGAAGGLLNAARQVGATLGVAVMGAFAGSTGGTAVALLLPALACAAAGAVLLPRLTLRQDG</sequence>
<evidence type="ECO:0000256" key="6">
    <source>
        <dbReference type="ARBA" id="ARBA00023251"/>
    </source>
</evidence>
<gene>
    <name evidence="10" type="ORF">FHX73_13402</name>
</gene>
<dbReference type="GO" id="GO:0005886">
    <property type="term" value="C:plasma membrane"/>
    <property type="evidence" value="ECO:0007669"/>
    <property type="project" value="UniProtKB-SubCell"/>
</dbReference>
<dbReference type="AlphaFoldDB" id="A0A561TTC0"/>
<evidence type="ECO:0000313" key="10">
    <source>
        <dbReference type="EMBL" id="TWF90358.1"/>
    </source>
</evidence>
<dbReference type="RefSeq" id="WP_145909564.1">
    <property type="nucleotide sequence ID" value="NZ_BAAAMZ010000001.1"/>
</dbReference>
<dbReference type="GO" id="GO:0022857">
    <property type="term" value="F:transmembrane transporter activity"/>
    <property type="evidence" value="ECO:0007669"/>
    <property type="project" value="InterPro"/>
</dbReference>
<feature type="transmembrane region" description="Helical" evidence="8">
    <location>
        <begin position="408"/>
        <end position="429"/>
    </location>
</feature>
<feature type="transmembrane region" description="Helical" evidence="8">
    <location>
        <begin position="435"/>
        <end position="454"/>
    </location>
</feature>
<evidence type="ECO:0000256" key="8">
    <source>
        <dbReference type="SAM" id="Phobius"/>
    </source>
</evidence>
<dbReference type="Proteomes" id="UP000317940">
    <property type="component" value="Unassembled WGS sequence"/>
</dbReference>
<dbReference type="OrthoDB" id="3392002at2"/>
<dbReference type="EMBL" id="VIWT01000003">
    <property type="protein sequence ID" value="TWF90358.1"/>
    <property type="molecule type" value="Genomic_DNA"/>
</dbReference>
<evidence type="ECO:0000256" key="2">
    <source>
        <dbReference type="ARBA" id="ARBA00022448"/>
    </source>
</evidence>
<evidence type="ECO:0000256" key="3">
    <source>
        <dbReference type="ARBA" id="ARBA00022692"/>
    </source>
</evidence>
<dbReference type="PANTHER" id="PTHR42718">
    <property type="entry name" value="MAJOR FACILITATOR SUPERFAMILY MULTIDRUG TRANSPORTER MFSC"/>
    <property type="match status" value="1"/>
</dbReference>
<feature type="transmembrane region" description="Helical" evidence="8">
    <location>
        <begin position="309"/>
        <end position="333"/>
    </location>
</feature>
<dbReference type="PROSITE" id="PS50850">
    <property type="entry name" value="MFS"/>
    <property type="match status" value="1"/>
</dbReference>